<evidence type="ECO:0000256" key="1">
    <source>
        <dbReference type="ARBA" id="ARBA00006019"/>
    </source>
</evidence>
<dbReference type="PROSITE" id="PS50069">
    <property type="entry name" value="CULLIN_2"/>
    <property type="match status" value="1"/>
</dbReference>
<comment type="similarity">
    <text evidence="1 4 5">Belongs to the cullin family.</text>
</comment>
<dbReference type="SUPFAM" id="SSF74788">
    <property type="entry name" value="Cullin repeat-like"/>
    <property type="match status" value="1"/>
</dbReference>
<reference evidence="8" key="1">
    <citation type="submission" date="2022-06" db="EMBL/GenBank/DDBJ databases">
        <title>Genome Sequence of Candolleomyces eurysporus.</title>
        <authorList>
            <person name="Buettner E."/>
        </authorList>
    </citation>
    <scope>NUCLEOTIDE SEQUENCE</scope>
    <source>
        <strain evidence="8">VTCC 930004</strain>
    </source>
</reference>
<evidence type="ECO:0000256" key="4">
    <source>
        <dbReference type="PROSITE-ProRule" id="PRU00330"/>
    </source>
</evidence>
<evidence type="ECO:0000313" key="8">
    <source>
        <dbReference type="EMBL" id="KAJ2922409.1"/>
    </source>
</evidence>
<dbReference type="SUPFAM" id="SSF46785">
    <property type="entry name" value="Winged helix' DNA-binding domain"/>
    <property type="match status" value="1"/>
</dbReference>
<evidence type="ECO:0000256" key="2">
    <source>
        <dbReference type="ARBA" id="ARBA00022499"/>
    </source>
</evidence>
<dbReference type="InterPro" id="IPR016159">
    <property type="entry name" value="Cullin_repeat-like_dom_sf"/>
</dbReference>
<proteinExistence type="inferred from homology"/>
<dbReference type="GO" id="GO:0006511">
    <property type="term" value="P:ubiquitin-dependent protein catabolic process"/>
    <property type="evidence" value="ECO:0007669"/>
    <property type="project" value="InterPro"/>
</dbReference>
<dbReference type="Gene3D" id="3.30.230.130">
    <property type="entry name" value="Cullin, Chain C, Domain 2"/>
    <property type="match status" value="1"/>
</dbReference>
<name>A0A9W8IXA8_9AGAR</name>
<feature type="region of interest" description="Disordered" evidence="6">
    <location>
        <begin position="332"/>
        <end position="366"/>
    </location>
</feature>
<dbReference type="EMBL" id="JANBPK010001492">
    <property type="protein sequence ID" value="KAJ2922409.1"/>
    <property type="molecule type" value="Genomic_DNA"/>
</dbReference>
<dbReference type="InterPro" id="IPR045093">
    <property type="entry name" value="Cullin"/>
</dbReference>
<dbReference type="PANTHER" id="PTHR11932">
    <property type="entry name" value="CULLIN"/>
    <property type="match status" value="1"/>
</dbReference>
<evidence type="ECO:0000313" key="9">
    <source>
        <dbReference type="Proteomes" id="UP001140091"/>
    </source>
</evidence>
<feature type="domain" description="Cullin family profile" evidence="7">
    <location>
        <begin position="422"/>
        <end position="655"/>
    </location>
</feature>
<dbReference type="GO" id="GO:0031625">
    <property type="term" value="F:ubiquitin protein ligase binding"/>
    <property type="evidence" value="ECO:0007669"/>
    <property type="project" value="InterPro"/>
</dbReference>
<dbReference type="SMART" id="SM00182">
    <property type="entry name" value="CULLIN"/>
    <property type="match status" value="1"/>
</dbReference>
<keyword evidence="3" id="KW-0832">Ubl conjugation</keyword>
<dbReference type="InterPro" id="IPR016157">
    <property type="entry name" value="Cullin_CS"/>
</dbReference>
<dbReference type="Gene3D" id="1.10.10.10">
    <property type="entry name" value="Winged helix-like DNA-binding domain superfamily/Winged helix DNA-binding domain"/>
    <property type="match status" value="1"/>
</dbReference>
<evidence type="ECO:0000256" key="6">
    <source>
        <dbReference type="SAM" id="MobiDB-lite"/>
    </source>
</evidence>
<keyword evidence="9" id="KW-1185">Reference proteome</keyword>
<dbReference type="FunFam" id="1.20.1310.10:FF:000002">
    <property type="entry name" value="cullin-3 isoform X1"/>
    <property type="match status" value="1"/>
</dbReference>
<dbReference type="InterPro" id="IPR036317">
    <property type="entry name" value="Cullin_homology_sf"/>
</dbReference>
<dbReference type="InterPro" id="IPR059120">
    <property type="entry name" value="Cullin-like_AB"/>
</dbReference>
<keyword evidence="2" id="KW-1017">Isopeptide bond</keyword>
<evidence type="ECO:0000256" key="5">
    <source>
        <dbReference type="RuleBase" id="RU003829"/>
    </source>
</evidence>
<dbReference type="Gene3D" id="1.20.1310.10">
    <property type="entry name" value="Cullin Repeats"/>
    <property type="match status" value="4"/>
</dbReference>
<dbReference type="SMART" id="SM00884">
    <property type="entry name" value="Cullin_Nedd8"/>
    <property type="match status" value="1"/>
</dbReference>
<dbReference type="InterPro" id="IPR036390">
    <property type="entry name" value="WH_DNA-bd_sf"/>
</dbReference>
<sequence>MSTARRGGRPKIKPPKKHGQEFSAEKTWEALSRSIKEIHKHNAATLSFEENYRYAYNMVLHKQSEMLYNGVSDLVAKNLDDLAEEHIIPRFPTGSVNDQIQTSQSGELLLKGLREVWDDHVGNMTKLGQLLKYMDRTYPDQAHVPSTWGKGVELFLSHIIKSPIKDHLVDAILKQVHCERDGYTINRSAVKGCVDVFLWLETDQGTIYKRELEPRFLKESETFYKNEASTLLNGCECPEYLERNPVINLKTLAFIITYPPQTGPAVIQILESTLLTPNLATVINMPNSGLDTMIDTNKLSDLARLYRLYLPVPTGRQCLKKALRESILRRGKELNESSSGPSVGEGDADDGQEEDSSKRKEKAKSKARIANMNALPAIKWVQDVLDLKDRFDCVWKEAFQSDREVEGAINEAFESFINSHPKAPEYTSLFIDDNLKRGLKGKQKTDNEVDAILDKTITVFRYISDKDVFERYYKNHLAKRLLHGRSVSDDAERGMLGKLKLESGYQFTSKLEGMFNDMKVSADATDDYRNWVKDHRTPAVDLHVTVMTSTFWPYSAPAVAPVVPPILAEACKSFEAFYFSRHSGRRLTWLTSMGSADVRAAFKSRSHDLNVSTHAIMILLLFEKLGDEDFLTYSEIKEATLIEEADLKRNLQSLACAKFKVLKKHPPGRDINDDDSFSYNVDFSAPIQRIKISTVLAKPETNQERKETQDKIDEERKHQIDACVVRIMKDRKHMRHNDLINEVTRQLSARFNPDPLGIKKRIEALIEREYLERCEDRKSYNYLA</sequence>
<dbReference type="AlphaFoldDB" id="A0A9W8IXA8"/>
<comment type="caution">
    <text evidence="8">The sequence shown here is derived from an EMBL/GenBank/DDBJ whole genome shotgun (WGS) entry which is preliminary data.</text>
</comment>
<evidence type="ECO:0000259" key="7">
    <source>
        <dbReference type="PROSITE" id="PS50069"/>
    </source>
</evidence>
<feature type="region of interest" description="Disordered" evidence="6">
    <location>
        <begin position="1"/>
        <end position="24"/>
    </location>
</feature>
<dbReference type="PROSITE" id="PS01256">
    <property type="entry name" value="CULLIN_1"/>
    <property type="match status" value="1"/>
</dbReference>
<accession>A0A9W8IXA8</accession>
<dbReference type="OrthoDB" id="27073at2759"/>
<organism evidence="8 9">
    <name type="scientific">Candolleomyces eurysporus</name>
    <dbReference type="NCBI Taxonomy" id="2828524"/>
    <lineage>
        <taxon>Eukaryota</taxon>
        <taxon>Fungi</taxon>
        <taxon>Dikarya</taxon>
        <taxon>Basidiomycota</taxon>
        <taxon>Agaricomycotina</taxon>
        <taxon>Agaricomycetes</taxon>
        <taxon>Agaricomycetidae</taxon>
        <taxon>Agaricales</taxon>
        <taxon>Agaricineae</taxon>
        <taxon>Psathyrellaceae</taxon>
        <taxon>Candolleomyces</taxon>
    </lineage>
</organism>
<feature type="non-terminal residue" evidence="8">
    <location>
        <position position="784"/>
    </location>
</feature>
<protein>
    <recommendedName>
        <fullName evidence="7">Cullin family profile domain-containing protein</fullName>
    </recommendedName>
</protein>
<dbReference type="InterPro" id="IPR036388">
    <property type="entry name" value="WH-like_DNA-bd_sf"/>
</dbReference>
<dbReference type="Pfam" id="PF00888">
    <property type="entry name" value="Cullin"/>
    <property type="match status" value="1"/>
</dbReference>
<dbReference type="FunFam" id="1.20.1310.10:FF:000036">
    <property type="entry name" value="SCF ubiquitin ligase subunit CulC, putative"/>
    <property type="match status" value="1"/>
</dbReference>
<dbReference type="GO" id="GO:0031461">
    <property type="term" value="C:cullin-RING ubiquitin ligase complex"/>
    <property type="evidence" value="ECO:0007669"/>
    <property type="project" value="InterPro"/>
</dbReference>
<dbReference type="Proteomes" id="UP001140091">
    <property type="component" value="Unassembled WGS sequence"/>
</dbReference>
<dbReference type="Pfam" id="PF26557">
    <property type="entry name" value="Cullin_AB"/>
    <property type="match status" value="1"/>
</dbReference>
<dbReference type="InterPro" id="IPR019559">
    <property type="entry name" value="Cullin_neddylation_domain"/>
</dbReference>
<dbReference type="Pfam" id="PF10557">
    <property type="entry name" value="Cullin_Nedd8"/>
    <property type="match status" value="1"/>
</dbReference>
<evidence type="ECO:0000256" key="3">
    <source>
        <dbReference type="ARBA" id="ARBA00022843"/>
    </source>
</evidence>
<dbReference type="FunFam" id="1.10.10.10:FF:000091">
    <property type="entry name" value="Cullin 3"/>
    <property type="match status" value="1"/>
</dbReference>
<dbReference type="SUPFAM" id="SSF75632">
    <property type="entry name" value="Cullin homology domain"/>
    <property type="match status" value="1"/>
</dbReference>
<dbReference type="InterPro" id="IPR001373">
    <property type="entry name" value="Cullin_N"/>
</dbReference>
<gene>
    <name evidence="8" type="ORF">H1R20_g14672</name>
</gene>
<dbReference type="InterPro" id="IPR016158">
    <property type="entry name" value="Cullin_homology"/>
</dbReference>
<feature type="compositionally biased region" description="Basic residues" evidence="6">
    <location>
        <begin position="1"/>
        <end position="17"/>
    </location>
</feature>